<keyword evidence="5" id="KW-0479">Metal-binding</keyword>
<feature type="compositionally biased region" description="Polar residues" evidence="15">
    <location>
        <begin position="339"/>
        <end position="348"/>
    </location>
</feature>
<dbReference type="InterPro" id="IPR001610">
    <property type="entry name" value="PAC"/>
</dbReference>
<organism evidence="17 18">
    <name type="scientific">Fusarium mexicanum</name>
    <dbReference type="NCBI Taxonomy" id="751941"/>
    <lineage>
        <taxon>Eukaryota</taxon>
        <taxon>Fungi</taxon>
        <taxon>Dikarya</taxon>
        <taxon>Ascomycota</taxon>
        <taxon>Pezizomycotina</taxon>
        <taxon>Sordariomycetes</taxon>
        <taxon>Hypocreomycetidae</taxon>
        <taxon>Hypocreales</taxon>
        <taxon>Nectriaceae</taxon>
        <taxon>Fusarium</taxon>
        <taxon>Fusarium fujikuroi species complex</taxon>
    </lineage>
</organism>
<dbReference type="PANTHER" id="PTHR47429">
    <property type="entry name" value="PROTEIN TWIN LOV 1"/>
    <property type="match status" value="1"/>
</dbReference>
<keyword evidence="9" id="KW-0157">Chromophore</keyword>
<evidence type="ECO:0000256" key="9">
    <source>
        <dbReference type="ARBA" id="ARBA00022991"/>
    </source>
</evidence>
<evidence type="ECO:0000256" key="14">
    <source>
        <dbReference type="ARBA" id="ARBA00023170"/>
    </source>
</evidence>
<keyword evidence="12" id="KW-0010">Activator</keyword>
<reference evidence="17 18" key="1">
    <citation type="submission" date="2020-05" db="EMBL/GenBank/DDBJ databases">
        <title>Identification and distribution of gene clusters putatively required for synthesis of sphingolipid metabolism inhibitors in phylogenetically diverse species of the filamentous fungus Fusarium.</title>
        <authorList>
            <person name="Kim H.-S."/>
            <person name="Busman M."/>
            <person name="Brown D.W."/>
            <person name="Divon H."/>
            <person name="Uhlig S."/>
            <person name="Proctor R.H."/>
        </authorList>
    </citation>
    <scope>NUCLEOTIDE SEQUENCE [LARGE SCALE GENOMIC DNA]</scope>
    <source>
        <strain evidence="17 18">NRRL 53147</strain>
    </source>
</reference>
<evidence type="ECO:0000256" key="8">
    <source>
        <dbReference type="ARBA" id="ARBA00022833"/>
    </source>
</evidence>
<feature type="domain" description="PAS" evidence="16">
    <location>
        <begin position="421"/>
        <end position="443"/>
    </location>
</feature>
<keyword evidence="7" id="KW-0863">Zinc-finger</keyword>
<dbReference type="GO" id="GO:0009881">
    <property type="term" value="F:photoreceptor activity"/>
    <property type="evidence" value="ECO:0007669"/>
    <property type="project" value="UniProtKB-KW"/>
</dbReference>
<gene>
    <name evidence="17" type="ORF">FMEXI_8644</name>
</gene>
<keyword evidence="1" id="KW-0600">Photoreceptor protein</keyword>
<dbReference type="Pfam" id="PF13426">
    <property type="entry name" value="PAS_9"/>
    <property type="match status" value="1"/>
</dbReference>
<evidence type="ECO:0000256" key="10">
    <source>
        <dbReference type="ARBA" id="ARBA00023015"/>
    </source>
</evidence>
<dbReference type="AlphaFoldDB" id="A0A8H5MSS3"/>
<sequence length="534" mass="59428">MSDPLSVTASVVGIVGALLHGSKRLYEFIDSLQNAPKDIAALSTDLRALYEILAHVTHIQDRLSSHVDLCTSLKAPLENCLNIFDEFTTLLQGFTQTSRNGTIQVRVWKQMAWAFKDKEIQLFRDTITTYKVSLDMALSVMTFSTIASLNERTKRFETDFKEEFKDIKLRLQTLDNDRIEFASVAGCKGSEWYGTEANFAMNRFLEYTESLCDSPPESFPGSPIQPLFEECEELDTQQALPDTASSRQLNAICHTIPSTGMKYVALLSEPAPPQISIHSFNPDLPTDEEGMSKWMEDLLLGPVDSDSESESGSPSNTQIGSKAPDLATNRDSEVGQPAADNNSLTKVSPGSMHQKAKAQIPTASPNLGMPGSKDIYSPSGFDALKVLLLVMSRKDPQFNIGRIDMSCSFVVCDITLEDCPIVYVSDSFQDLTGYSRHEVLGRNCRFLQSPDGQVFRALGRPFTDSGAVYSLRKSIKERRETQISIVNYRNGGQPFLNHLSIIPIPWDTDEIRYYVGFQTDLVDIVPRGLWTGSY</sequence>
<evidence type="ECO:0000256" key="5">
    <source>
        <dbReference type="ARBA" id="ARBA00022723"/>
    </source>
</evidence>
<keyword evidence="11" id="KW-0238">DNA-binding</keyword>
<dbReference type="Gene3D" id="3.30.450.20">
    <property type="entry name" value="PAS domain"/>
    <property type="match status" value="1"/>
</dbReference>
<keyword evidence="6" id="KW-0677">Repeat</keyword>
<evidence type="ECO:0000256" key="12">
    <source>
        <dbReference type="ARBA" id="ARBA00023159"/>
    </source>
</evidence>
<evidence type="ECO:0000256" key="1">
    <source>
        <dbReference type="ARBA" id="ARBA00022543"/>
    </source>
</evidence>
<dbReference type="PANTHER" id="PTHR47429:SF7">
    <property type="entry name" value="GATA-FACTOR"/>
    <property type="match status" value="1"/>
</dbReference>
<keyword evidence="14" id="KW-0675">Receptor</keyword>
<dbReference type="Proteomes" id="UP000522262">
    <property type="component" value="Unassembled WGS sequence"/>
</dbReference>
<keyword evidence="2" id="KW-0716">Sensory transduction</keyword>
<keyword evidence="13" id="KW-0804">Transcription</keyword>
<keyword evidence="18" id="KW-1185">Reference proteome</keyword>
<name>A0A8H5MSS3_9HYPO</name>
<comment type="caution">
    <text evidence="17">The sequence shown here is derived from an EMBL/GenBank/DDBJ whole genome shotgun (WGS) entry which is preliminary data.</text>
</comment>
<evidence type="ECO:0000256" key="3">
    <source>
        <dbReference type="ARBA" id="ARBA00022630"/>
    </source>
</evidence>
<dbReference type="GO" id="GO:0003677">
    <property type="term" value="F:DNA binding"/>
    <property type="evidence" value="ECO:0007669"/>
    <property type="project" value="UniProtKB-KW"/>
</dbReference>
<keyword evidence="4" id="KW-0288">FMN</keyword>
<dbReference type="Pfam" id="PF17111">
    <property type="entry name" value="PigL_N"/>
    <property type="match status" value="1"/>
</dbReference>
<evidence type="ECO:0000256" key="4">
    <source>
        <dbReference type="ARBA" id="ARBA00022643"/>
    </source>
</evidence>
<dbReference type="InterPro" id="IPR035965">
    <property type="entry name" value="PAS-like_dom_sf"/>
</dbReference>
<dbReference type="InterPro" id="IPR031348">
    <property type="entry name" value="PigL_N"/>
</dbReference>
<dbReference type="EMBL" id="JAAOAM010000196">
    <property type="protein sequence ID" value="KAF5539994.1"/>
    <property type="molecule type" value="Genomic_DNA"/>
</dbReference>
<dbReference type="SUPFAM" id="SSF55785">
    <property type="entry name" value="PYP-like sensor domain (PAS domain)"/>
    <property type="match status" value="1"/>
</dbReference>
<dbReference type="GO" id="GO:0005634">
    <property type="term" value="C:nucleus"/>
    <property type="evidence" value="ECO:0007669"/>
    <property type="project" value="TreeGrafter"/>
</dbReference>
<proteinExistence type="predicted"/>
<keyword evidence="8" id="KW-0862">Zinc</keyword>
<evidence type="ECO:0000313" key="17">
    <source>
        <dbReference type="EMBL" id="KAF5539994.1"/>
    </source>
</evidence>
<dbReference type="PROSITE" id="PS50112">
    <property type="entry name" value="PAS"/>
    <property type="match status" value="1"/>
</dbReference>
<evidence type="ECO:0000256" key="13">
    <source>
        <dbReference type="ARBA" id="ARBA00023163"/>
    </source>
</evidence>
<dbReference type="NCBIfam" id="TIGR00229">
    <property type="entry name" value="sensory_box"/>
    <property type="match status" value="1"/>
</dbReference>
<evidence type="ECO:0000313" key="18">
    <source>
        <dbReference type="Proteomes" id="UP000522262"/>
    </source>
</evidence>
<evidence type="ECO:0000259" key="16">
    <source>
        <dbReference type="PROSITE" id="PS50112"/>
    </source>
</evidence>
<dbReference type="InterPro" id="IPR000014">
    <property type="entry name" value="PAS"/>
</dbReference>
<accession>A0A8H5MSS3</accession>
<dbReference type="CDD" id="cd00130">
    <property type="entry name" value="PAS"/>
    <property type="match status" value="1"/>
</dbReference>
<evidence type="ECO:0000256" key="6">
    <source>
        <dbReference type="ARBA" id="ARBA00022737"/>
    </source>
</evidence>
<dbReference type="SMART" id="SM00086">
    <property type="entry name" value="PAC"/>
    <property type="match status" value="1"/>
</dbReference>
<evidence type="ECO:0000256" key="7">
    <source>
        <dbReference type="ARBA" id="ARBA00022771"/>
    </source>
</evidence>
<evidence type="ECO:0000256" key="11">
    <source>
        <dbReference type="ARBA" id="ARBA00023125"/>
    </source>
</evidence>
<feature type="region of interest" description="Disordered" evidence="15">
    <location>
        <begin position="302"/>
        <end position="371"/>
    </location>
</feature>
<evidence type="ECO:0000256" key="2">
    <source>
        <dbReference type="ARBA" id="ARBA00022606"/>
    </source>
</evidence>
<dbReference type="GO" id="GO:0008270">
    <property type="term" value="F:zinc ion binding"/>
    <property type="evidence" value="ECO:0007669"/>
    <property type="project" value="UniProtKB-KW"/>
</dbReference>
<evidence type="ECO:0000256" key="15">
    <source>
        <dbReference type="SAM" id="MobiDB-lite"/>
    </source>
</evidence>
<protein>
    <submittedName>
        <fullName evidence="17">White-collar 1</fullName>
    </submittedName>
</protein>
<dbReference type="FunFam" id="3.30.450.20:FF:000064">
    <property type="entry name" value="Vivid PAS protein VVD"/>
    <property type="match status" value="1"/>
</dbReference>
<keyword evidence="10" id="KW-0805">Transcription regulation</keyword>
<keyword evidence="3" id="KW-0285">Flavoprotein</keyword>